<sequence>MQVCSVILTNLVSFDTIGKISALLKLLDIPNGVVVVLIPDMPDVLSHVSVRARNSKVCFATCFDPNILAHLQANEEKLLQIKPTSADIVYREVTTTEKKNLGERDFSSLKELRKTVLELSAPSQLRCLCFFVELAKKHAAVSWKWPATAVCAVANFGAPKITLKSATKTAPKSAL</sequence>
<organism evidence="1 2">
    <name type="scientific">Camellia lanceoleosa</name>
    <dbReference type="NCBI Taxonomy" id="1840588"/>
    <lineage>
        <taxon>Eukaryota</taxon>
        <taxon>Viridiplantae</taxon>
        <taxon>Streptophyta</taxon>
        <taxon>Embryophyta</taxon>
        <taxon>Tracheophyta</taxon>
        <taxon>Spermatophyta</taxon>
        <taxon>Magnoliopsida</taxon>
        <taxon>eudicotyledons</taxon>
        <taxon>Gunneridae</taxon>
        <taxon>Pentapetalae</taxon>
        <taxon>asterids</taxon>
        <taxon>Ericales</taxon>
        <taxon>Theaceae</taxon>
        <taxon>Camellia</taxon>
    </lineage>
</organism>
<gene>
    <name evidence="1" type="ORF">LOK49_LG05G03682</name>
</gene>
<comment type="caution">
    <text evidence="1">The sequence shown here is derived from an EMBL/GenBank/DDBJ whole genome shotgun (WGS) entry which is preliminary data.</text>
</comment>
<dbReference type="Proteomes" id="UP001060215">
    <property type="component" value="Chromosome 4"/>
</dbReference>
<evidence type="ECO:0000313" key="1">
    <source>
        <dbReference type="EMBL" id="KAI8014564.1"/>
    </source>
</evidence>
<keyword evidence="2" id="KW-1185">Reference proteome</keyword>
<reference evidence="1 2" key="1">
    <citation type="journal article" date="2022" name="Plant J.">
        <title>Chromosome-level genome of Camellia lanceoleosa provides a valuable resource for understanding genome evolution and self-incompatibility.</title>
        <authorList>
            <person name="Gong W."/>
            <person name="Xiao S."/>
            <person name="Wang L."/>
            <person name="Liao Z."/>
            <person name="Chang Y."/>
            <person name="Mo W."/>
            <person name="Hu G."/>
            <person name="Li W."/>
            <person name="Zhao G."/>
            <person name="Zhu H."/>
            <person name="Hu X."/>
            <person name="Ji K."/>
            <person name="Xiang X."/>
            <person name="Song Q."/>
            <person name="Yuan D."/>
            <person name="Jin S."/>
            <person name="Zhang L."/>
        </authorList>
    </citation>
    <scope>NUCLEOTIDE SEQUENCE [LARGE SCALE GENOMIC DNA]</scope>
    <source>
        <strain evidence="1">SQ_2022a</strain>
    </source>
</reference>
<protein>
    <submittedName>
        <fullName evidence="1">Uncharacterized protein</fullName>
    </submittedName>
</protein>
<proteinExistence type="predicted"/>
<evidence type="ECO:0000313" key="2">
    <source>
        <dbReference type="Proteomes" id="UP001060215"/>
    </source>
</evidence>
<name>A0ACC0HM84_9ERIC</name>
<dbReference type="EMBL" id="CM045761">
    <property type="protein sequence ID" value="KAI8014564.1"/>
    <property type="molecule type" value="Genomic_DNA"/>
</dbReference>
<accession>A0ACC0HM84</accession>